<dbReference type="EMBL" id="JAHVJA010000002">
    <property type="protein sequence ID" value="MBY6139328.1"/>
    <property type="molecule type" value="Genomic_DNA"/>
</dbReference>
<accession>A0ABS7NDQ6</accession>
<name>A0ABS7NDQ6_9RHOB</name>
<keyword evidence="2" id="KW-0472">Membrane</keyword>
<sequence length="515" mass="58446">MTKKQLRQAVVIMHGMGEQVPMETVRGFVDSVWRENPNVIDRDRPVQGDDEKRSTNPTWTRPDDHTGLYETRRITTEKGNNGYYTDFFEFYWAHLVHGTTWEQVRDWIFGLLFRNPFTRVPRNVRTAWIVLWIITLVIAGLAIWAAWPKAPDATVAPAWSLLMAGVSAATAWVVANVMVARFGDVVRYTKADPPNIARREEIRRTGVDFLNALIAQRDTTHPEEPHFDRIIVVAHSLGTIVAYDILSVCFAYNCRGLRKELDADTRQPARAALEDAVRHRLGLSSLGELPEKLTPERYQQLQDAAREELNQLGATWQVTDFVTLGSPLTHAEFLLAESREDLDARKKERLLATCPPTLEYDGETKLCHFTFRRGAIAGIGKLTDEEKDDLSSEVKMPRWPHHAAVFGYTRWTNIYSPHKAVVTGDLISGPLGSVFGIGKGEGHFCGIRDIAVMPQLVPETGARDPNHRRRVMTHNSYWKMKGGTDIRRETDKKTGKLEPAHHIRELRYALGLGRK</sequence>
<gene>
    <name evidence="3" type="ORF">KUV26_07740</name>
</gene>
<keyword evidence="2" id="KW-0812">Transmembrane</keyword>
<keyword evidence="2" id="KW-1133">Transmembrane helix</keyword>
<feature type="compositionally biased region" description="Basic and acidic residues" evidence="1">
    <location>
        <begin position="40"/>
        <end position="54"/>
    </location>
</feature>
<feature type="transmembrane region" description="Helical" evidence="2">
    <location>
        <begin position="127"/>
        <end position="147"/>
    </location>
</feature>
<keyword evidence="4" id="KW-1185">Reference proteome</keyword>
<comment type="caution">
    <text evidence="3">The sequence shown here is derived from an EMBL/GenBank/DDBJ whole genome shotgun (WGS) entry which is preliminary data.</text>
</comment>
<evidence type="ECO:0000256" key="1">
    <source>
        <dbReference type="SAM" id="MobiDB-lite"/>
    </source>
</evidence>
<dbReference type="RefSeq" id="WP_222507925.1">
    <property type="nucleotide sequence ID" value="NZ_JAHVJA010000002.1"/>
</dbReference>
<protein>
    <recommendedName>
        <fullName evidence="5">Alpha/beta hydrolase</fullName>
    </recommendedName>
</protein>
<dbReference type="Proteomes" id="UP000766629">
    <property type="component" value="Unassembled WGS sequence"/>
</dbReference>
<evidence type="ECO:0000256" key="2">
    <source>
        <dbReference type="SAM" id="Phobius"/>
    </source>
</evidence>
<organism evidence="3 4">
    <name type="scientific">Leisingera daeponensis</name>
    <dbReference type="NCBI Taxonomy" id="405746"/>
    <lineage>
        <taxon>Bacteria</taxon>
        <taxon>Pseudomonadati</taxon>
        <taxon>Pseudomonadota</taxon>
        <taxon>Alphaproteobacteria</taxon>
        <taxon>Rhodobacterales</taxon>
        <taxon>Roseobacteraceae</taxon>
        <taxon>Leisingera</taxon>
    </lineage>
</organism>
<reference evidence="3 4" key="1">
    <citation type="submission" date="2021-06" db="EMBL/GenBank/DDBJ databases">
        <title>50 bacteria genomes isolated from Dapeng, Shenzhen, China.</title>
        <authorList>
            <person name="Zheng W."/>
            <person name="Yu S."/>
            <person name="Huang Y."/>
        </authorList>
    </citation>
    <scope>NUCLEOTIDE SEQUENCE [LARGE SCALE GENOMIC DNA]</scope>
    <source>
        <strain evidence="3 4">DP1N14-2</strain>
    </source>
</reference>
<feature type="transmembrane region" description="Helical" evidence="2">
    <location>
        <begin position="159"/>
        <end position="180"/>
    </location>
</feature>
<proteinExistence type="predicted"/>
<evidence type="ECO:0008006" key="5">
    <source>
        <dbReference type="Google" id="ProtNLM"/>
    </source>
</evidence>
<feature type="region of interest" description="Disordered" evidence="1">
    <location>
        <begin position="40"/>
        <end position="64"/>
    </location>
</feature>
<evidence type="ECO:0000313" key="3">
    <source>
        <dbReference type="EMBL" id="MBY6139328.1"/>
    </source>
</evidence>
<evidence type="ECO:0000313" key="4">
    <source>
        <dbReference type="Proteomes" id="UP000766629"/>
    </source>
</evidence>